<protein>
    <submittedName>
        <fullName evidence="4">Uncharacterized protein</fullName>
    </submittedName>
</protein>
<keyword evidence="5" id="KW-1185">Reference proteome</keyword>
<organism evidence="4 5">
    <name type="scientific">Hapsidospora chrysogenum (strain ATCC 11550 / CBS 779.69 / DSM 880 / IAM 14645 / JCM 23072 / IMI 49137)</name>
    <name type="common">Acremonium chrysogenum</name>
    <dbReference type="NCBI Taxonomy" id="857340"/>
    <lineage>
        <taxon>Eukaryota</taxon>
        <taxon>Fungi</taxon>
        <taxon>Dikarya</taxon>
        <taxon>Ascomycota</taxon>
        <taxon>Pezizomycotina</taxon>
        <taxon>Sordariomycetes</taxon>
        <taxon>Hypocreomycetidae</taxon>
        <taxon>Hypocreales</taxon>
        <taxon>Bionectriaceae</taxon>
        <taxon>Hapsidospora</taxon>
    </lineage>
</organism>
<dbReference type="HOGENOM" id="CLU_046648_3_0_1"/>
<dbReference type="Pfam" id="PF04041">
    <property type="entry name" value="Glyco_hydro_130"/>
    <property type="match status" value="1"/>
</dbReference>
<dbReference type="CDD" id="cd18610">
    <property type="entry name" value="GH130_BT3780-like"/>
    <property type="match status" value="1"/>
</dbReference>
<feature type="signal peptide" evidence="3">
    <location>
        <begin position="1"/>
        <end position="19"/>
    </location>
</feature>
<reference evidence="5" key="1">
    <citation type="journal article" date="2014" name="Genome Announc.">
        <title>Genome sequence and annotation of Acremonium chrysogenum, producer of the beta-lactam antibiotic cephalosporin C.</title>
        <authorList>
            <person name="Terfehr D."/>
            <person name="Dahlmann T.A."/>
            <person name="Specht T."/>
            <person name="Zadra I."/>
            <person name="Kuernsteiner H."/>
            <person name="Kueck U."/>
        </authorList>
    </citation>
    <scope>NUCLEOTIDE SEQUENCE [LARGE SCALE GENOMIC DNA]</scope>
    <source>
        <strain evidence="5">ATCC 11550 / CBS 779.69 / DSM 880 / IAM 14645 / JCM 23072 / IMI 49137</strain>
    </source>
</reference>
<evidence type="ECO:0000256" key="2">
    <source>
        <dbReference type="ARBA" id="ARBA00022679"/>
    </source>
</evidence>
<dbReference type="InterPro" id="IPR007184">
    <property type="entry name" value="Mannoside_phosphorylase"/>
</dbReference>
<dbReference type="PANTHER" id="PTHR34106:SF5">
    <property type="entry name" value="GLYCOSIDASE"/>
    <property type="match status" value="1"/>
</dbReference>
<dbReference type="OrthoDB" id="21615at2759"/>
<dbReference type="AlphaFoldDB" id="A0A086SWT5"/>
<evidence type="ECO:0000313" key="5">
    <source>
        <dbReference type="Proteomes" id="UP000029964"/>
    </source>
</evidence>
<dbReference type="Gene3D" id="2.115.10.20">
    <property type="entry name" value="Glycosyl hydrolase domain, family 43"/>
    <property type="match status" value="1"/>
</dbReference>
<dbReference type="PIRSF" id="PIRSF016202">
    <property type="entry name" value="PH1107"/>
    <property type="match status" value="1"/>
</dbReference>
<name>A0A086SWT5_HAPC1</name>
<dbReference type="EMBL" id="JPKY01000123">
    <property type="protein sequence ID" value="KFH41567.1"/>
    <property type="molecule type" value="Genomic_DNA"/>
</dbReference>
<dbReference type="SUPFAM" id="SSF75005">
    <property type="entry name" value="Arabinanase/levansucrase/invertase"/>
    <property type="match status" value="1"/>
</dbReference>
<proteinExistence type="predicted"/>
<evidence type="ECO:0000256" key="3">
    <source>
        <dbReference type="SAM" id="SignalP"/>
    </source>
</evidence>
<dbReference type="GO" id="GO:0016757">
    <property type="term" value="F:glycosyltransferase activity"/>
    <property type="evidence" value="ECO:0007669"/>
    <property type="project" value="UniProtKB-KW"/>
</dbReference>
<dbReference type="PANTHER" id="PTHR34106">
    <property type="entry name" value="GLYCOSIDASE"/>
    <property type="match status" value="1"/>
</dbReference>
<accession>A0A086SWT5</accession>
<keyword evidence="3" id="KW-0732">Signal</keyword>
<comment type="caution">
    <text evidence="4">The sequence shown here is derived from an EMBL/GenBank/DDBJ whole genome shotgun (WGS) entry which is preliminary data.</text>
</comment>
<keyword evidence="2" id="KW-0808">Transferase</keyword>
<evidence type="ECO:0000313" key="4">
    <source>
        <dbReference type="EMBL" id="KFH41567.1"/>
    </source>
</evidence>
<dbReference type="Proteomes" id="UP000029964">
    <property type="component" value="Unassembled WGS sequence"/>
</dbReference>
<sequence>MELTGILSILSLLTPLATATAMLPALMARNTTIPTVDSDSVEGDRSYKAPYFPLMGFKKYSGNPIMRPNPANEWESAYTYNPTAIVIDDVVWLLYRAQNEAKTSTIGLAWSRDGYNFTRYERPVLGPTEPYERDGGCEDPRVIRVNGTFYMTYTGFDGKTARLCMATSTDLVNWTKYGPILPNVNDVEYNWGTHVNQYRPRTGWSKSGSILNERMPDGTYHMIFGDQLLYRATSKDLLTWDYRVDSLPFAPKLNDWEQGIMESGPPAIKTRGGRWLQVYNGMAVGQGGYRPKQYSTGQMLLDPVERPNGPPIARLEVPILQPSSKDELEGQVDDVVFTEALVQFHGQWFMYFGQSDTSIGVAVAPVQD</sequence>
<gene>
    <name evidence="4" type="ORF">ACRE_077090</name>
</gene>
<keyword evidence="1" id="KW-0328">Glycosyltransferase</keyword>
<feature type="chain" id="PRO_5001815053" evidence="3">
    <location>
        <begin position="20"/>
        <end position="368"/>
    </location>
</feature>
<evidence type="ECO:0000256" key="1">
    <source>
        <dbReference type="ARBA" id="ARBA00022676"/>
    </source>
</evidence>
<dbReference type="STRING" id="857340.A0A086SWT5"/>
<dbReference type="InterPro" id="IPR023296">
    <property type="entry name" value="Glyco_hydro_beta-prop_sf"/>
</dbReference>